<feature type="region of interest" description="Disordered" evidence="1">
    <location>
        <begin position="301"/>
        <end position="353"/>
    </location>
</feature>
<feature type="compositionally biased region" description="Basic residues" evidence="1">
    <location>
        <begin position="315"/>
        <end position="324"/>
    </location>
</feature>
<dbReference type="EMBL" id="AMYB01000003">
    <property type="protein sequence ID" value="OAD05135.1"/>
    <property type="molecule type" value="Genomic_DNA"/>
</dbReference>
<dbReference type="AlphaFoldDB" id="A0A162MT45"/>
<reference evidence="3 4" key="1">
    <citation type="submission" date="2015-06" db="EMBL/GenBank/DDBJ databases">
        <title>Expansion of signal transduction pathways in fungi by whole-genome duplication.</title>
        <authorList>
            <consortium name="DOE Joint Genome Institute"/>
            <person name="Corrochano L.M."/>
            <person name="Kuo A."/>
            <person name="Marcet-Houben M."/>
            <person name="Polaino S."/>
            <person name="Salamov A."/>
            <person name="Villalobos J.M."/>
            <person name="Alvarez M.I."/>
            <person name="Avalos J."/>
            <person name="Benito E.P."/>
            <person name="Benoit I."/>
            <person name="Burger G."/>
            <person name="Camino L.P."/>
            <person name="Canovas D."/>
            <person name="Cerda-Olmedo E."/>
            <person name="Cheng J.-F."/>
            <person name="Dominguez A."/>
            <person name="Elias M."/>
            <person name="Eslava A.P."/>
            <person name="Glaser F."/>
            <person name="Grimwood J."/>
            <person name="Gutierrez G."/>
            <person name="Heitman J."/>
            <person name="Henrissat B."/>
            <person name="Iturriaga E.A."/>
            <person name="Lang B.F."/>
            <person name="Lavin J.L."/>
            <person name="Lee S."/>
            <person name="Li W."/>
            <person name="Lindquist E."/>
            <person name="Lopez-Garcia S."/>
            <person name="Luque E.M."/>
            <person name="Marcos A.T."/>
            <person name="Martin J."/>
            <person name="Mccluskey K."/>
            <person name="Medina H.R."/>
            <person name="Miralles-Duran A."/>
            <person name="Miyazaki A."/>
            <person name="Munoz-Torres E."/>
            <person name="Oguiza J.A."/>
            <person name="Ohm R."/>
            <person name="Olmedo M."/>
            <person name="Orejas M."/>
            <person name="Ortiz-Castellanos L."/>
            <person name="Pisabarro A.G."/>
            <person name="Rodriguez-Romero J."/>
            <person name="Ruiz-Herrera J."/>
            <person name="Ruiz-Vazquez R."/>
            <person name="Sanz C."/>
            <person name="Schackwitz W."/>
            <person name="Schmutz J."/>
            <person name="Shahriari M."/>
            <person name="Shelest E."/>
            <person name="Silva-Franco F."/>
            <person name="Soanes D."/>
            <person name="Syed K."/>
            <person name="Tagua V.G."/>
            <person name="Talbot N.J."/>
            <person name="Thon M."/>
            <person name="De Vries R.P."/>
            <person name="Wiebenga A."/>
            <person name="Yadav J.S."/>
            <person name="Braun E.L."/>
            <person name="Baker S."/>
            <person name="Garre V."/>
            <person name="Horwitz B."/>
            <person name="Torres-Martinez S."/>
            <person name="Idnurm A."/>
            <person name="Herrera-Estrella A."/>
            <person name="Gabaldon T."/>
            <person name="Grigoriev I.V."/>
        </authorList>
    </citation>
    <scope>NUCLEOTIDE SEQUENCE [LARGE SCALE GENOMIC DNA]</scope>
    <source>
        <strain evidence="3 4">CBS 277.49</strain>
    </source>
</reference>
<comment type="caution">
    <text evidence="3">The sequence shown here is derived from an EMBL/GenBank/DDBJ whole genome shotgun (WGS) entry which is preliminary data.</text>
</comment>
<dbReference type="InterPro" id="IPR000953">
    <property type="entry name" value="Chromo/chromo_shadow_dom"/>
</dbReference>
<dbReference type="Proteomes" id="UP000077051">
    <property type="component" value="Unassembled WGS sequence"/>
</dbReference>
<dbReference type="VEuPathDB" id="FungiDB:MUCCIDRAFT_161836"/>
<gene>
    <name evidence="3" type="ORF">MUCCIDRAFT_161836</name>
</gene>
<keyword evidence="4" id="KW-1185">Reference proteome</keyword>
<evidence type="ECO:0000256" key="1">
    <source>
        <dbReference type="SAM" id="MobiDB-lite"/>
    </source>
</evidence>
<feature type="domain" description="Chromo" evidence="2">
    <location>
        <begin position="249"/>
        <end position="300"/>
    </location>
</feature>
<dbReference type="PROSITE" id="PS50013">
    <property type="entry name" value="CHROMO_2"/>
    <property type="match status" value="1"/>
</dbReference>
<feature type="region of interest" description="Disordered" evidence="1">
    <location>
        <begin position="1"/>
        <end position="27"/>
    </location>
</feature>
<evidence type="ECO:0000313" key="3">
    <source>
        <dbReference type="EMBL" id="OAD05135.1"/>
    </source>
</evidence>
<proteinExistence type="predicted"/>
<dbReference type="Gene3D" id="2.40.50.40">
    <property type="match status" value="1"/>
</dbReference>
<organism evidence="3 4">
    <name type="scientific">Mucor lusitanicus CBS 277.49</name>
    <dbReference type="NCBI Taxonomy" id="747725"/>
    <lineage>
        <taxon>Eukaryota</taxon>
        <taxon>Fungi</taxon>
        <taxon>Fungi incertae sedis</taxon>
        <taxon>Mucoromycota</taxon>
        <taxon>Mucoromycotina</taxon>
        <taxon>Mucoromycetes</taxon>
        <taxon>Mucorales</taxon>
        <taxon>Mucorineae</taxon>
        <taxon>Mucoraceae</taxon>
        <taxon>Mucor</taxon>
    </lineage>
</organism>
<dbReference type="SUPFAM" id="SSF54160">
    <property type="entry name" value="Chromo domain-like"/>
    <property type="match status" value="1"/>
</dbReference>
<accession>A0A162MT45</accession>
<evidence type="ECO:0000313" key="4">
    <source>
        <dbReference type="Proteomes" id="UP000077051"/>
    </source>
</evidence>
<feature type="compositionally biased region" description="Low complexity" evidence="1">
    <location>
        <begin position="1"/>
        <end position="18"/>
    </location>
</feature>
<dbReference type="OrthoDB" id="2275976at2759"/>
<protein>
    <recommendedName>
        <fullName evidence="2">Chromo domain-containing protein</fullName>
    </recommendedName>
</protein>
<dbReference type="InterPro" id="IPR016197">
    <property type="entry name" value="Chromo-like_dom_sf"/>
</dbReference>
<name>A0A162MT45_MUCCL</name>
<evidence type="ECO:0000259" key="2">
    <source>
        <dbReference type="PROSITE" id="PS50013"/>
    </source>
</evidence>
<dbReference type="STRING" id="747725.A0A162MT45"/>
<feature type="compositionally biased region" description="Polar residues" evidence="1">
    <location>
        <begin position="326"/>
        <end position="353"/>
    </location>
</feature>
<sequence length="353" mass="40702">MKDIPKPTSSDLPSTTTSNALKPKKQKHLLKKQLKKNNFKYSSFPAKTDLNYYSQIDNEVDIFDAATYTNIPTTNARDLTSIKTNVSADSTASSYDVNILIARAMQLHKSQPFSVMFSRAPNLFKDYASDPAFSPNNIPPPATSEVVDKKKRLKGTTQRSCKFERTHKIIEDDKYPINSKVMLFNVTRRTKLDPRWIGHYYIKNYTRNSSYMLADITGELLSRDVPTQHIRVIDYSDNHPTKGLKERRYEVQAIINHRVDTTTGEISYRTNWVKYQKSDDTWQKEADFDSKNPIRDYWARLNPTAPGKPLPNTINKRKLNKRRTQAGPTVNPRHTSIPNSRIHNYSLRNNNSN</sequence>